<dbReference type="Pfam" id="PF00781">
    <property type="entry name" value="DAGK_cat"/>
    <property type="match status" value="1"/>
</dbReference>
<comment type="caution">
    <text evidence="2">The sequence shown here is derived from an EMBL/GenBank/DDBJ whole genome shotgun (WGS) entry which is preliminary data.</text>
</comment>
<sequence>MPSSSELPAFADGRGVFIVRNAASGTAVVRADPAATFSARLPEATIHELAPDEDLAEVIAGAMRSEEPPAVLGVYGGDGSVSRMAALAREHGRPLLVMPGGTFNHFARSAGLDDVDTAIDALQSGTTIEVSAIEARADDGEPILALNAVSVGTYPELIDERDRRRASLGKWLGGIVAAWRTLRTAESLTIVRDGRRARVWSVFVGIGRNDPQRVATMQRETLVEPTLDVRIHHARGSRVRAMASLAFGRRTAAVLRAVRLMPPRSDVERLVVAEFAMTVRLEEGHPSVFVHDGELEEQAPAGFTLRCVAIPRAVEVFAAPSGTTRR</sequence>
<evidence type="ECO:0000313" key="3">
    <source>
        <dbReference type="Proteomes" id="UP001235133"/>
    </source>
</evidence>
<accession>A0ABU0Z2K7</accession>
<dbReference type="SUPFAM" id="SSF111331">
    <property type="entry name" value="NAD kinase/diacylglycerol kinase-like"/>
    <property type="match status" value="1"/>
</dbReference>
<keyword evidence="2" id="KW-0418">Kinase</keyword>
<dbReference type="InterPro" id="IPR016064">
    <property type="entry name" value="NAD/diacylglycerol_kinase_sf"/>
</dbReference>
<dbReference type="RefSeq" id="WP_308867784.1">
    <property type="nucleotide sequence ID" value="NZ_JAVFWO010000003.1"/>
</dbReference>
<protein>
    <submittedName>
        <fullName evidence="2">Diacylglycerol kinase family protein</fullName>
    </submittedName>
</protein>
<organism evidence="2 3">
    <name type="scientific">Microbacterium psychrotolerans</name>
    <dbReference type="NCBI Taxonomy" id="3068321"/>
    <lineage>
        <taxon>Bacteria</taxon>
        <taxon>Bacillati</taxon>
        <taxon>Actinomycetota</taxon>
        <taxon>Actinomycetes</taxon>
        <taxon>Micrococcales</taxon>
        <taxon>Microbacteriaceae</taxon>
        <taxon>Microbacterium</taxon>
    </lineage>
</organism>
<dbReference type="EMBL" id="JAVFWO010000003">
    <property type="protein sequence ID" value="MDQ7878220.1"/>
    <property type="molecule type" value="Genomic_DNA"/>
</dbReference>
<name>A0ABU0Z2K7_9MICO</name>
<dbReference type="GO" id="GO:0016301">
    <property type="term" value="F:kinase activity"/>
    <property type="evidence" value="ECO:0007669"/>
    <property type="project" value="UniProtKB-KW"/>
</dbReference>
<evidence type="ECO:0000259" key="1">
    <source>
        <dbReference type="Pfam" id="PF00781"/>
    </source>
</evidence>
<feature type="domain" description="DAGKc" evidence="1">
    <location>
        <begin position="18"/>
        <end position="133"/>
    </location>
</feature>
<gene>
    <name evidence="2" type="ORF">Q9R08_09580</name>
</gene>
<dbReference type="Proteomes" id="UP001235133">
    <property type="component" value="Unassembled WGS sequence"/>
</dbReference>
<dbReference type="Gene3D" id="2.60.200.40">
    <property type="match status" value="1"/>
</dbReference>
<dbReference type="InterPro" id="IPR017438">
    <property type="entry name" value="ATP-NAD_kinase_N"/>
</dbReference>
<dbReference type="InterPro" id="IPR001206">
    <property type="entry name" value="Diacylglycerol_kinase_cat_dom"/>
</dbReference>
<keyword evidence="3" id="KW-1185">Reference proteome</keyword>
<reference evidence="2 3" key="1">
    <citation type="submission" date="2023-08" db="EMBL/GenBank/DDBJ databases">
        <title>Microbacterium psychrotolerans sp. nov., a psychrotolerant bacterium isolated from soil in Heilongjiang Province, China.</title>
        <authorList>
            <person name="An P."/>
            <person name="Zhao D."/>
            <person name="Xiang H."/>
        </authorList>
    </citation>
    <scope>NUCLEOTIDE SEQUENCE [LARGE SCALE GENOMIC DNA]</scope>
    <source>
        <strain evidence="2 3">QXD-8</strain>
    </source>
</reference>
<dbReference type="Gene3D" id="3.40.50.10330">
    <property type="entry name" value="Probable inorganic polyphosphate/atp-NAD kinase, domain 1"/>
    <property type="match status" value="1"/>
</dbReference>
<proteinExistence type="predicted"/>
<evidence type="ECO:0000313" key="2">
    <source>
        <dbReference type="EMBL" id="MDQ7878220.1"/>
    </source>
</evidence>
<keyword evidence="2" id="KW-0808">Transferase</keyword>